<proteinExistence type="predicted"/>
<protein>
    <submittedName>
        <fullName evidence="1">Uncharacterized protein</fullName>
    </submittedName>
</protein>
<evidence type="ECO:0000313" key="2">
    <source>
        <dbReference type="Proteomes" id="UP000001822"/>
    </source>
</evidence>
<accession>A0A6N4SND9</accession>
<keyword evidence="2" id="KW-1185">Reference proteome</keyword>
<dbReference type="EMBL" id="CP000383">
    <property type="protein sequence ID" value="ABG57804.1"/>
    <property type="molecule type" value="Genomic_DNA"/>
</dbReference>
<name>A0A6N4SND9_CYTH3</name>
<reference evidence="1 2" key="1">
    <citation type="journal article" date="2007" name="Appl. Environ. Microbiol.">
        <title>Genome sequence of the cellulolytic gliding bacterium Cytophaga hutchinsonii.</title>
        <authorList>
            <person name="Xie G."/>
            <person name="Bruce D.C."/>
            <person name="Challacombe J.F."/>
            <person name="Chertkov O."/>
            <person name="Detter J.C."/>
            <person name="Gilna P."/>
            <person name="Han C.S."/>
            <person name="Lucas S."/>
            <person name="Misra M."/>
            <person name="Myers G.L."/>
            <person name="Richardson P."/>
            <person name="Tapia R."/>
            <person name="Thayer N."/>
            <person name="Thompson L.S."/>
            <person name="Brettin T.S."/>
            <person name="Henrissat B."/>
            <person name="Wilson D.B."/>
            <person name="McBride M.J."/>
        </authorList>
    </citation>
    <scope>NUCLEOTIDE SEQUENCE [LARGE SCALE GENOMIC DNA]</scope>
    <source>
        <strain evidence="2">ATCC 33406 / DSM 1761 / CIP 103989 / NBRC 15051 / NCIMB 9469 / D465</strain>
    </source>
</reference>
<sequence>MFIQNKLFSFERMKKGFIILLVLFILLQSSIKSLYVAYYNINQDYIASVLCINKAKPASTCNGKCYLIKKMEQQEKQEQTIPSVLKGLEEVVLFCTTQSFAVAPVVTEIPQLTSLDAYQMHAYTSPADRIIQPPQ</sequence>
<gene>
    <name evidence="1" type="ordered locus">CHU_0516</name>
</gene>
<evidence type="ECO:0000313" key="1">
    <source>
        <dbReference type="EMBL" id="ABG57804.1"/>
    </source>
</evidence>
<dbReference type="KEGG" id="chu:CHU_0516"/>
<dbReference type="AlphaFoldDB" id="A0A6N4SND9"/>
<organism evidence="1 2">
    <name type="scientific">Cytophaga hutchinsonii (strain ATCC 33406 / DSM 1761 / CIP 103989 / NBRC 15051 / NCIMB 9469 / D465)</name>
    <dbReference type="NCBI Taxonomy" id="269798"/>
    <lineage>
        <taxon>Bacteria</taxon>
        <taxon>Pseudomonadati</taxon>
        <taxon>Bacteroidota</taxon>
        <taxon>Cytophagia</taxon>
        <taxon>Cytophagales</taxon>
        <taxon>Cytophagaceae</taxon>
        <taxon>Cytophaga</taxon>
    </lineage>
</organism>
<dbReference type="Proteomes" id="UP000001822">
    <property type="component" value="Chromosome"/>
</dbReference>